<dbReference type="KEGG" id="nib:GU926_09870"/>
<feature type="transmembrane region" description="Helical" evidence="9">
    <location>
        <begin position="69"/>
        <end position="88"/>
    </location>
</feature>
<evidence type="ECO:0000256" key="4">
    <source>
        <dbReference type="ARBA" id="ARBA00022741"/>
    </source>
</evidence>
<reference evidence="11 12" key="1">
    <citation type="submission" date="2020-01" db="EMBL/GenBank/DDBJ databases">
        <authorList>
            <person name="Kim M."/>
        </authorList>
    </citation>
    <scope>NUCLEOTIDE SEQUENCE [LARGE SCALE GENOMIC DNA]</scope>
    <source>
        <strain evidence="11 12">BT10</strain>
    </source>
</reference>
<dbReference type="Proteomes" id="UP000464214">
    <property type="component" value="Chromosome"/>
</dbReference>
<dbReference type="AlphaFoldDB" id="A0A6P1P0A5"/>
<evidence type="ECO:0000313" key="12">
    <source>
        <dbReference type="Proteomes" id="UP000464214"/>
    </source>
</evidence>
<evidence type="ECO:0000256" key="8">
    <source>
        <dbReference type="SAM" id="Coils"/>
    </source>
</evidence>
<comment type="subcellular location">
    <subcellularLocation>
        <location evidence="1">Cell membrane</location>
    </subcellularLocation>
</comment>
<dbReference type="EMBL" id="CP047897">
    <property type="protein sequence ID" value="QHL87721.1"/>
    <property type="molecule type" value="Genomic_DNA"/>
</dbReference>
<dbReference type="GO" id="GO:0000166">
    <property type="term" value="F:nucleotide binding"/>
    <property type="evidence" value="ECO:0007669"/>
    <property type="project" value="UniProtKB-KW"/>
</dbReference>
<dbReference type="InterPro" id="IPR043760">
    <property type="entry name" value="PycTM_dom"/>
</dbReference>
<proteinExistence type="predicted"/>
<keyword evidence="2" id="KW-1003">Cell membrane</keyword>
<evidence type="ECO:0000256" key="1">
    <source>
        <dbReference type="ARBA" id="ARBA00004236"/>
    </source>
</evidence>
<dbReference type="GO" id="GO:0051607">
    <property type="term" value="P:defense response to virus"/>
    <property type="evidence" value="ECO:0007669"/>
    <property type="project" value="UniProtKB-KW"/>
</dbReference>
<keyword evidence="4" id="KW-0547">Nucleotide-binding</keyword>
<keyword evidence="6" id="KW-0051">Antiviral defense</keyword>
<feature type="domain" description="Pycsar effector protein" evidence="10">
    <location>
        <begin position="50"/>
        <end position="211"/>
    </location>
</feature>
<protein>
    <recommendedName>
        <fullName evidence="10">Pycsar effector protein domain-containing protein</fullName>
    </recommendedName>
</protein>
<dbReference type="Pfam" id="PF18967">
    <property type="entry name" value="PycTM"/>
    <property type="match status" value="1"/>
</dbReference>
<dbReference type="RefSeq" id="WP_160691390.1">
    <property type="nucleotide sequence ID" value="NZ_CP047897.1"/>
</dbReference>
<evidence type="ECO:0000256" key="5">
    <source>
        <dbReference type="ARBA" id="ARBA00022989"/>
    </source>
</evidence>
<keyword evidence="12" id="KW-1185">Reference proteome</keyword>
<evidence type="ECO:0000256" key="6">
    <source>
        <dbReference type="ARBA" id="ARBA00023118"/>
    </source>
</evidence>
<evidence type="ECO:0000313" key="11">
    <source>
        <dbReference type="EMBL" id="QHL87721.1"/>
    </source>
</evidence>
<sequence length="216" mass="25021">MGAAEEQDVSRKRLKKLAKEKEKELKEQKKQQEKREALMAKERTSGLTNMYRTAARNHVSYIAIGDRRANILIGICTLAISVMFTVFLRKFEDITSYLIPALILIVTCTFTMVLAIISTRPEHTRGYYTLDEVASKEVNLLHFENFHKMSIQEYELAMDKLLENGVRSRHALMRDLHGLGLAVARKYHYLRLSYNVLMVGFVLTVLAFFIVVFWTR</sequence>
<dbReference type="GO" id="GO:0005886">
    <property type="term" value="C:plasma membrane"/>
    <property type="evidence" value="ECO:0007669"/>
    <property type="project" value="UniProtKB-SubCell"/>
</dbReference>
<gene>
    <name evidence="11" type="ORF">GU926_09870</name>
</gene>
<evidence type="ECO:0000256" key="2">
    <source>
        <dbReference type="ARBA" id="ARBA00022475"/>
    </source>
</evidence>
<evidence type="ECO:0000256" key="3">
    <source>
        <dbReference type="ARBA" id="ARBA00022692"/>
    </source>
</evidence>
<keyword evidence="7 9" id="KW-0472">Membrane</keyword>
<keyword evidence="8" id="KW-0175">Coiled coil</keyword>
<accession>A0A6P1P0A5</accession>
<name>A0A6P1P0A5_9BACT</name>
<evidence type="ECO:0000256" key="7">
    <source>
        <dbReference type="ARBA" id="ARBA00023136"/>
    </source>
</evidence>
<evidence type="ECO:0000259" key="10">
    <source>
        <dbReference type="Pfam" id="PF18967"/>
    </source>
</evidence>
<evidence type="ECO:0000256" key="9">
    <source>
        <dbReference type="SAM" id="Phobius"/>
    </source>
</evidence>
<feature type="transmembrane region" description="Helical" evidence="9">
    <location>
        <begin position="94"/>
        <end position="117"/>
    </location>
</feature>
<feature type="transmembrane region" description="Helical" evidence="9">
    <location>
        <begin position="194"/>
        <end position="214"/>
    </location>
</feature>
<organism evidence="11 12">
    <name type="scientific">Nibribacter ruber</name>
    <dbReference type="NCBI Taxonomy" id="2698458"/>
    <lineage>
        <taxon>Bacteria</taxon>
        <taxon>Pseudomonadati</taxon>
        <taxon>Bacteroidota</taxon>
        <taxon>Cytophagia</taxon>
        <taxon>Cytophagales</taxon>
        <taxon>Hymenobacteraceae</taxon>
        <taxon>Nibribacter</taxon>
    </lineage>
</organism>
<keyword evidence="3 9" id="KW-0812">Transmembrane</keyword>
<feature type="coiled-coil region" evidence="8">
    <location>
        <begin position="4"/>
        <end position="43"/>
    </location>
</feature>
<keyword evidence="5 9" id="KW-1133">Transmembrane helix</keyword>